<dbReference type="InterPro" id="IPR012677">
    <property type="entry name" value="Nucleotide-bd_a/b_plait_sf"/>
</dbReference>
<keyword evidence="2 3" id="KW-0694">RNA-binding</keyword>
<dbReference type="OMA" id="GSEWCIF"/>
<dbReference type="GO" id="GO:1990904">
    <property type="term" value="C:ribonucleoprotein complex"/>
    <property type="evidence" value="ECO:0007669"/>
    <property type="project" value="InterPro"/>
</dbReference>
<dbReference type="AlphaFoldDB" id="A0A152A4K2"/>
<dbReference type="CDD" id="cd00590">
    <property type="entry name" value="RRM_SF"/>
    <property type="match status" value="1"/>
</dbReference>
<dbReference type="OrthoDB" id="266020at2759"/>
<dbReference type="STRING" id="361077.A0A152A4K2"/>
<dbReference type="GO" id="GO:0005737">
    <property type="term" value="C:cytoplasm"/>
    <property type="evidence" value="ECO:0007669"/>
    <property type="project" value="UniProtKB-ARBA"/>
</dbReference>
<dbReference type="Gene3D" id="3.30.70.330">
    <property type="match status" value="3"/>
</dbReference>
<name>A0A152A4K2_TIELA</name>
<keyword evidence="1" id="KW-0677">Repeat</keyword>
<evidence type="ECO:0000313" key="7">
    <source>
        <dbReference type="Proteomes" id="UP000076078"/>
    </source>
</evidence>
<protein>
    <submittedName>
        <fullName evidence="6">RNA-binding region RNP-1 domain-containing protein</fullName>
    </submittedName>
</protein>
<feature type="region of interest" description="Disordered" evidence="4">
    <location>
        <begin position="395"/>
        <end position="421"/>
    </location>
</feature>
<dbReference type="InterPro" id="IPR035979">
    <property type="entry name" value="RBD_domain_sf"/>
</dbReference>
<dbReference type="Pfam" id="PF00076">
    <property type="entry name" value="RRM_1"/>
    <property type="match status" value="3"/>
</dbReference>
<dbReference type="GO" id="GO:0005634">
    <property type="term" value="C:nucleus"/>
    <property type="evidence" value="ECO:0007669"/>
    <property type="project" value="TreeGrafter"/>
</dbReference>
<dbReference type="SUPFAM" id="SSF54928">
    <property type="entry name" value="RNA-binding domain, RBD"/>
    <property type="match status" value="2"/>
</dbReference>
<reference evidence="6 7" key="1">
    <citation type="submission" date="2015-12" db="EMBL/GenBank/DDBJ databases">
        <title>Dictyostelia acquired genes for synthesis and detection of signals that induce cell-type specialization by lateral gene transfer from prokaryotes.</title>
        <authorList>
            <person name="Gloeckner G."/>
            <person name="Schaap P."/>
        </authorList>
    </citation>
    <scope>NUCLEOTIDE SEQUENCE [LARGE SCALE GENOMIC DNA]</scope>
    <source>
        <strain evidence="6 7">TK</strain>
    </source>
</reference>
<feature type="domain" description="RRM" evidence="5">
    <location>
        <begin position="425"/>
        <end position="502"/>
    </location>
</feature>
<feature type="compositionally biased region" description="Low complexity" evidence="4">
    <location>
        <begin position="407"/>
        <end position="420"/>
    </location>
</feature>
<dbReference type="EMBL" id="LODT01000012">
    <property type="protein sequence ID" value="KYR00981.1"/>
    <property type="molecule type" value="Genomic_DNA"/>
</dbReference>
<dbReference type="SMART" id="SM00360">
    <property type="entry name" value="RRM"/>
    <property type="match status" value="3"/>
</dbReference>
<dbReference type="FunFam" id="3.30.70.330:FF:000383">
    <property type="entry name" value="Sex lethal, isoform D"/>
    <property type="match status" value="2"/>
</dbReference>
<accession>A0A152A4K2</accession>
<dbReference type="InterPro" id="IPR050502">
    <property type="entry name" value="Euk_RNA-bind_prot"/>
</dbReference>
<dbReference type="InterPro" id="IPR002343">
    <property type="entry name" value="Hud_Sxl_RNA"/>
</dbReference>
<evidence type="ECO:0000256" key="1">
    <source>
        <dbReference type="ARBA" id="ARBA00022737"/>
    </source>
</evidence>
<evidence type="ECO:0000256" key="2">
    <source>
        <dbReference type="ARBA" id="ARBA00022884"/>
    </source>
</evidence>
<evidence type="ECO:0000313" key="6">
    <source>
        <dbReference type="EMBL" id="KYR00981.1"/>
    </source>
</evidence>
<keyword evidence="7" id="KW-1185">Reference proteome</keyword>
<dbReference type="PRINTS" id="PR00961">
    <property type="entry name" value="HUDSXLRNA"/>
</dbReference>
<dbReference type="InParanoid" id="A0A152A4K2"/>
<evidence type="ECO:0000259" key="5">
    <source>
        <dbReference type="PROSITE" id="PS50102"/>
    </source>
</evidence>
<dbReference type="GO" id="GO:0009967">
    <property type="term" value="P:positive regulation of signal transduction"/>
    <property type="evidence" value="ECO:0007669"/>
    <property type="project" value="UniProtKB-ARBA"/>
</dbReference>
<dbReference type="GO" id="GO:0003729">
    <property type="term" value="F:mRNA binding"/>
    <property type="evidence" value="ECO:0007669"/>
    <property type="project" value="UniProtKB-ARBA"/>
</dbReference>
<feature type="region of interest" description="Disordered" evidence="4">
    <location>
        <begin position="61"/>
        <end position="81"/>
    </location>
</feature>
<gene>
    <name evidence="6" type="ORF">DLAC_02422</name>
</gene>
<evidence type="ECO:0000256" key="4">
    <source>
        <dbReference type="SAM" id="MobiDB-lite"/>
    </source>
</evidence>
<proteinExistence type="predicted"/>
<feature type="compositionally biased region" description="Acidic residues" evidence="4">
    <location>
        <begin position="64"/>
        <end position="74"/>
    </location>
</feature>
<dbReference type="Proteomes" id="UP000076078">
    <property type="component" value="Unassembled WGS sequence"/>
</dbReference>
<dbReference type="InterPro" id="IPR000504">
    <property type="entry name" value="RRM_dom"/>
</dbReference>
<feature type="compositionally biased region" description="Low complexity" evidence="4">
    <location>
        <begin position="332"/>
        <end position="351"/>
    </location>
</feature>
<feature type="region of interest" description="Disordered" evidence="4">
    <location>
        <begin position="325"/>
        <end position="369"/>
    </location>
</feature>
<dbReference type="PANTHER" id="PTHR48025">
    <property type="entry name" value="OS02G0815200 PROTEIN"/>
    <property type="match status" value="1"/>
</dbReference>
<dbReference type="PANTHER" id="PTHR48025:SF1">
    <property type="entry name" value="RRM DOMAIN-CONTAINING PROTEIN"/>
    <property type="match status" value="1"/>
</dbReference>
<comment type="caution">
    <text evidence="6">The sequence shown here is derived from an EMBL/GenBank/DDBJ whole genome shotgun (WGS) entry which is preliminary data.</text>
</comment>
<sequence length="502" mass="55924">MSTTVIHSNNNVESHSNSKLLSSPIITSKTSAIIEDTDNSNTVVVTPPPLIESLNDRLENHSDLDDESLDENEDNRDSLRNKKKQFNNTLISDKEIESINILNNSISTIIPSKPISNITSITISSSSNNSNNSNNKNNNSSNENNNLFVNFLPSSFTSEVLKSMFINFGEIDSCRVMVDLISGQSKGYGFVKFKNQTSAQAAINAMNGAKYQNKTLLVRYANSDPSQPAASTAIEEGEASKASSNVYIKGLPLDCTQDQLIDIFSKYGQVLETKLLLDISTNSSRGQALVRFKDVDSATKACETLNGYQFPSSETVLVVRYAKNEDEKSQSNQKKIQMRQQLQQNQQLQQQHLRFSPYPSPNSSPSPILTNIYPYSHHYPIPTLPSIHSPILSPSVGILHPHHQHQQQHQQQQHQQQQQQYQDPTNLYINNLPTTADDNLLYKLFSPSGAIASVKIVRDQSNGLCKGYGFVRMLNLTDSYQAINQLNGIILEGKKIQVSFKK</sequence>
<dbReference type="PROSITE" id="PS50102">
    <property type="entry name" value="RRM"/>
    <property type="match status" value="3"/>
</dbReference>
<evidence type="ECO:0000256" key="3">
    <source>
        <dbReference type="PROSITE-ProRule" id="PRU00176"/>
    </source>
</evidence>
<organism evidence="6 7">
    <name type="scientific">Tieghemostelium lacteum</name>
    <name type="common">Slime mold</name>
    <name type="synonym">Dictyostelium lacteum</name>
    <dbReference type="NCBI Taxonomy" id="361077"/>
    <lineage>
        <taxon>Eukaryota</taxon>
        <taxon>Amoebozoa</taxon>
        <taxon>Evosea</taxon>
        <taxon>Eumycetozoa</taxon>
        <taxon>Dictyostelia</taxon>
        <taxon>Dictyosteliales</taxon>
        <taxon>Raperosteliaceae</taxon>
        <taxon>Tieghemostelium</taxon>
    </lineage>
</organism>
<feature type="domain" description="RRM" evidence="5">
    <location>
        <begin position="244"/>
        <end position="324"/>
    </location>
</feature>
<feature type="domain" description="RRM" evidence="5">
    <location>
        <begin position="145"/>
        <end position="223"/>
    </location>
</feature>
<dbReference type="FunCoup" id="A0A152A4K2">
    <property type="interactions" value="60"/>
</dbReference>
<dbReference type="GO" id="GO:0010629">
    <property type="term" value="P:negative regulation of gene expression"/>
    <property type="evidence" value="ECO:0007669"/>
    <property type="project" value="UniProtKB-ARBA"/>
</dbReference>